<evidence type="ECO:0000313" key="4">
    <source>
        <dbReference type="Proteomes" id="UP000436088"/>
    </source>
</evidence>
<comment type="caution">
    <text evidence="3">The sequence shown here is derived from an EMBL/GenBank/DDBJ whole genome shotgun (WGS) entry which is preliminary data.</text>
</comment>
<evidence type="ECO:0000313" key="3">
    <source>
        <dbReference type="EMBL" id="KAE8703433.1"/>
    </source>
</evidence>
<dbReference type="InterPro" id="IPR025315">
    <property type="entry name" value="DUF4220"/>
</dbReference>
<sequence>MSDFSLRCLLMRLENLWDKWNIRGAMLFSLLLQFVLVFVAPLRKSTRKKARHLPPLDCISLSDAAAKSSIAWLRHFFSLVTQAGAVAYVFFLSLPHNNLMIPTALMFCAGFIKYGDRTLSLYLASLDKIRDSMTREADPGPDYSKLTMEYEFKRGAGLPTRIVLAPEPEASDIPHKEGNLNHLEVVSYAYHYFQTFKGIIADLMFSYPFDESRDFFNRRTAEDALRVIEVELNFIYETLFTKIECVYSWPGFISRCLAFGSTLATLGIFHFKTEKHEYNRSEVGITYTLLLGAISLDVIAFLSIVTDRTFTFININPDRPTHGIMGVVASVFSNILALKKSRWHLCKCTEVPKDRHHVLANPTAFRRWSGSISSHNLIRYCLKSDKKSIHEFPSLRLIVFGKIFHFLGFDPEKVCLGFDRVKRRVTDCFIMIITCPCTFFWRITNSFPRPIKKTLCSPFTEIYSWIEDTLDEFFYVSIEPFIKELWEFIFDELKKKAEFADTPETAKRISSARGEWALTDIDSEHDRSKILRYVSDVPYDESILLWHIATDLCYQTEKEETESENGGKNLKYMHFSKILSDYMLYLLVFQPTMMSPVADKKACGEILLVNTDVEPEHVKGNRSKSVLFSASILAKELKRMDDEDKENKWMVMSRVWVELVSYAARHCRGITYAAEVSKGGQLISFFWLLMAHFGLGVGVQIKEKHARAKLIVEK</sequence>
<dbReference type="PANTHER" id="PTHR31325">
    <property type="entry name" value="OS01G0798800 PROTEIN-RELATED"/>
    <property type="match status" value="1"/>
</dbReference>
<keyword evidence="4" id="KW-1185">Reference proteome</keyword>
<dbReference type="Pfam" id="PF04578">
    <property type="entry name" value="DUF594"/>
    <property type="match status" value="1"/>
</dbReference>
<proteinExistence type="predicted"/>
<name>A0A6A3AI05_HIBSY</name>
<accession>A0A6A3AI05</accession>
<reference evidence="3" key="1">
    <citation type="submission" date="2019-09" db="EMBL/GenBank/DDBJ databases">
        <title>Draft genome information of white flower Hibiscus syriacus.</title>
        <authorList>
            <person name="Kim Y.-M."/>
        </authorList>
    </citation>
    <scope>NUCLEOTIDE SEQUENCE [LARGE SCALE GENOMIC DNA]</scope>
    <source>
        <strain evidence="3">YM2019G1</strain>
    </source>
</reference>
<feature type="transmembrane region" description="Helical" evidence="1">
    <location>
        <begin position="283"/>
        <end position="305"/>
    </location>
</feature>
<dbReference type="InterPro" id="IPR007658">
    <property type="entry name" value="DUF594"/>
</dbReference>
<keyword evidence="1" id="KW-0812">Transmembrane</keyword>
<keyword evidence="1" id="KW-0472">Membrane</keyword>
<feature type="transmembrane region" description="Helical" evidence="1">
    <location>
        <begin position="252"/>
        <end position="271"/>
    </location>
</feature>
<keyword evidence="1" id="KW-1133">Transmembrane helix</keyword>
<feature type="transmembrane region" description="Helical" evidence="1">
    <location>
        <begin position="425"/>
        <end position="443"/>
    </location>
</feature>
<feature type="domain" description="DUF4220" evidence="2">
    <location>
        <begin position="71"/>
        <end position="380"/>
    </location>
</feature>
<dbReference type="Pfam" id="PF13968">
    <property type="entry name" value="DUF4220"/>
    <property type="match status" value="1"/>
</dbReference>
<evidence type="ECO:0000256" key="1">
    <source>
        <dbReference type="SAM" id="Phobius"/>
    </source>
</evidence>
<dbReference type="Proteomes" id="UP000436088">
    <property type="component" value="Unassembled WGS sequence"/>
</dbReference>
<dbReference type="EMBL" id="VEPZ02001000">
    <property type="protein sequence ID" value="KAE8703433.1"/>
    <property type="molecule type" value="Genomic_DNA"/>
</dbReference>
<protein>
    <submittedName>
        <fullName evidence="3">Leucine-rich repeat family protein</fullName>
    </submittedName>
</protein>
<dbReference type="AlphaFoldDB" id="A0A6A3AI05"/>
<feature type="transmembrane region" description="Helical" evidence="1">
    <location>
        <begin position="76"/>
        <end position="94"/>
    </location>
</feature>
<organism evidence="3 4">
    <name type="scientific">Hibiscus syriacus</name>
    <name type="common">Rose of Sharon</name>
    <dbReference type="NCBI Taxonomy" id="106335"/>
    <lineage>
        <taxon>Eukaryota</taxon>
        <taxon>Viridiplantae</taxon>
        <taxon>Streptophyta</taxon>
        <taxon>Embryophyta</taxon>
        <taxon>Tracheophyta</taxon>
        <taxon>Spermatophyta</taxon>
        <taxon>Magnoliopsida</taxon>
        <taxon>eudicotyledons</taxon>
        <taxon>Gunneridae</taxon>
        <taxon>Pentapetalae</taxon>
        <taxon>rosids</taxon>
        <taxon>malvids</taxon>
        <taxon>Malvales</taxon>
        <taxon>Malvaceae</taxon>
        <taxon>Malvoideae</taxon>
        <taxon>Hibiscus</taxon>
    </lineage>
</organism>
<feature type="transmembrane region" description="Helical" evidence="1">
    <location>
        <begin position="320"/>
        <end position="338"/>
    </location>
</feature>
<evidence type="ECO:0000259" key="2">
    <source>
        <dbReference type="Pfam" id="PF13968"/>
    </source>
</evidence>
<feature type="transmembrane region" description="Helical" evidence="1">
    <location>
        <begin position="20"/>
        <end position="42"/>
    </location>
</feature>
<gene>
    <name evidence="3" type="ORF">F3Y22_tig00110469pilonHSYRG00036</name>
</gene>